<dbReference type="GO" id="GO:0004016">
    <property type="term" value="F:adenylate cyclase activity"/>
    <property type="evidence" value="ECO:0007669"/>
    <property type="project" value="UniProtKB-ARBA"/>
</dbReference>
<keyword evidence="2" id="KW-0812">Transmembrane</keyword>
<reference evidence="5" key="1">
    <citation type="submission" date="2020-04" db="EMBL/GenBank/DDBJ databases">
        <title>Nitratireductor sp. nov. isolated from mangrove soil.</title>
        <authorList>
            <person name="Ye Y."/>
        </authorList>
    </citation>
    <scope>NUCLEOTIDE SEQUENCE</scope>
    <source>
        <strain evidence="5">SY7</strain>
    </source>
</reference>
<dbReference type="Pfam" id="PF00211">
    <property type="entry name" value="Guanylate_cyc"/>
    <property type="match status" value="1"/>
</dbReference>
<accession>A0A5B8L0R5</accession>
<protein>
    <submittedName>
        <fullName evidence="5">HAMP domain-containing protein</fullName>
    </submittedName>
</protein>
<dbReference type="CDD" id="cd06225">
    <property type="entry name" value="HAMP"/>
    <property type="match status" value="1"/>
</dbReference>
<dbReference type="Gene3D" id="3.30.70.1230">
    <property type="entry name" value="Nucleotide cyclase"/>
    <property type="match status" value="1"/>
</dbReference>
<dbReference type="Pfam" id="PF00672">
    <property type="entry name" value="HAMP"/>
    <property type="match status" value="1"/>
</dbReference>
<evidence type="ECO:0000256" key="2">
    <source>
        <dbReference type="SAM" id="Phobius"/>
    </source>
</evidence>
<evidence type="ECO:0000259" key="4">
    <source>
        <dbReference type="PROSITE" id="PS50885"/>
    </source>
</evidence>
<evidence type="ECO:0000259" key="3">
    <source>
        <dbReference type="PROSITE" id="PS50125"/>
    </source>
</evidence>
<dbReference type="PANTHER" id="PTHR43081:SF1">
    <property type="entry name" value="ADENYLATE CYCLASE, TERMINAL-DIFFERENTIATION SPECIFIC"/>
    <property type="match status" value="1"/>
</dbReference>
<dbReference type="InterPro" id="IPR001054">
    <property type="entry name" value="A/G_cyclase"/>
</dbReference>
<feature type="transmembrane region" description="Helical" evidence="2">
    <location>
        <begin position="291"/>
        <end position="313"/>
    </location>
</feature>
<dbReference type="PANTHER" id="PTHR43081">
    <property type="entry name" value="ADENYLATE CYCLASE, TERMINAL-DIFFERENTIATION SPECIFIC-RELATED"/>
    <property type="match status" value="1"/>
</dbReference>
<dbReference type="GO" id="GO:0009190">
    <property type="term" value="P:cyclic nucleotide biosynthetic process"/>
    <property type="evidence" value="ECO:0007669"/>
    <property type="project" value="InterPro"/>
</dbReference>
<dbReference type="GO" id="GO:0016020">
    <property type="term" value="C:membrane"/>
    <property type="evidence" value="ECO:0007669"/>
    <property type="project" value="InterPro"/>
</dbReference>
<keyword evidence="6" id="KW-1185">Reference proteome</keyword>
<dbReference type="PROSITE" id="PS50125">
    <property type="entry name" value="GUANYLATE_CYCLASE_2"/>
    <property type="match status" value="1"/>
</dbReference>
<dbReference type="OrthoDB" id="315417at2"/>
<evidence type="ECO:0000313" key="5">
    <source>
        <dbReference type="EMBL" id="QDZ01168.1"/>
    </source>
</evidence>
<dbReference type="SMART" id="SM00304">
    <property type="entry name" value="HAMP"/>
    <property type="match status" value="1"/>
</dbReference>
<dbReference type="SUPFAM" id="SSF55073">
    <property type="entry name" value="Nucleotide cyclase"/>
    <property type="match status" value="1"/>
</dbReference>
<feature type="domain" description="HAMP" evidence="4">
    <location>
        <begin position="311"/>
        <end position="364"/>
    </location>
</feature>
<name>A0A5B8L0R5_9HYPH</name>
<dbReference type="InterPro" id="IPR029787">
    <property type="entry name" value="Nucleotide_cyclase"/>
</dbReference>
<organism evidence="5 6">
    <name type="scientific">Nitratireductor mangrovi</name>
    <dbReference type="NCBI Taxonomy" id="2599600"/>
    <lineage>
        <taxon>Bacteria</taxon>
        <taxon>Pseudomonadati</taxon>
        <taxon>Pseudomonadota</taxon>
        <taxon>Alphaproteobacteria</taxon>
        <taxon>Hyphomicrobiales</taxon>
        <taxon>Phyllobacteriaceae</taxon>
        <taxon>Nitratireductor</taxon>
    </lineage>
</organism>
<dbReference type="RefSeq" id="WP_146299813.1">
    <property type="nucleotide sequence ID" value="NZ_CP042301.2"/>
</dbReference>
<feature type="region of interest" description="Disordered" evidence="1">
    <location>
        <begin position="567"/>
        <end position="589"/>
    </location>
</feature>
<dbReference type="Gene3D" id="6.10.340.10">
    <property type="match status" value="1"/>
</dbReference>
<keyword evidence="2" id="KW-0472">Membrane</keyword>
<dbReference type="EMBL" id="CP042301">
    <property type="protein sequence ID" value="QDZ01168.1"/>
    <property type="molecule type" value="Genomic_DNA"/>
</dbReference>
<gene>
    <name evidence="5" type="ORF">FQ775_12700</name>
</gene>
<dbReference type="SMART" id="SM00044">
    <property type="entry name" value="CYCc"/>
    <property type="match status" value="1"/>
</dbReference>
<dbReference type="SUPFAM" id="SSF158472">
    <property type="entry name" value="HAMP domain-like"/>
    <property type="match status" value="1"/>
</dbReference>
<dbReference type="Proteomes" id="UP000321389">
    <property type="component" value="Chromosome"/>
</dbReference>
<dbReference type="InterPro" id="IPR050697">
    <property type="entry name" value="Adenylyl/Guanylyl_Cyclase_3/4"/>
</dbReference>
<dbReference type="PROSITE" id="PS50885">
    <property type="entry name" value="HAMP"/>
    <property type="match status" value="1"/>
</dbReference>
<keyword evidence="2" id="KW-1133">Transmembrane helix</keyword>
<feature type="domain" description="Guanylate cyclase" evidence="3">
    <location>
        <begin position="395"/>
        <end position="519"/>
    </location>
</feature>
<evidence type="ECO:0000256" key="1">
    <source>
        <dbReference type="SAM" id="MobiDB-lite"/>
    </source>
</evidence>
<dbReference type="KEGG" id="niy:FQ775_12700"/>
<dbReference type="AlphaFoldDB" id="A0A5B8L0R5"/>
<evidence type="ECO:0000313" key="6">
    <source>
        <dbReference type="Proteomes" id="UP000321389"/>
    </source>
</evidence>
<dbReference type="GO" id="GO:0035556">
    <property type="term" value="P:intracellular signal transduction"/>
    <property type="evidence" value="ECO:0007669"/>
    <property type="project" value="InterPro"/>
</dbReference>
<dbReference type="InterPro" id="IPR003660">
    <property type="entry name" value="HAMP_dom"/>
</dbReference>
<dbReference type="CDD" id="cd07302">
    <property type="entry name" value="CHD"/>
    <property type="match status" value="1"/>
</dbReference>
<proteinExistence type="predicted"/>
<sequence>MRLNLRSKMLLFAAVIAALPLLVAGQSIIRVARDELKSAANEQLAATANQLADEFNDFFEYSLFTPLDLIRNSLGGDKLGFEEKIVILKQGIADLPDVVALQVDVEGLPRPIIVAQEAYFNKLKAHFEAPMDILRVESEAVGADATASRAASGLAYIGETGDWLAVASLPVPQGIGGRTAVLHARINLARLKNVIAHHPFARTGTIHVLNSEKTVVFATTDSAYGHESVERKALDMLANRTGTIAVEPFPLADGSISLGAITIPRAFPWAIVVEKAERDAYAPVWDMIRNLGVWLAIGLAAALAGALVFALGISRPILRIGSAATEIAKGNLDIRVEGVRSRDEIGDLAGRFNDMIVQLNERFELQKFVSLGTMKAIQGSDERTVSLGGERRRVAMLFADIRGYTAFSENREPEVVVAVLNSYFQRLADLVVAHHGDIDKYVGDQIMAVFGGQRMAKHAVECAIAMMTAMDEMEGESGADLQIGIGVHVGEVVVGAMGSSQRKDFTVLGDHVNLAARLCSHADPAVTLVSREVLDELPEKLASRAAKLTPIKVKGKTRPIEIFGFHGSGGGAPAAGQTEADQAQVGDAG</sequence>